<gene>
    <name evidence="1" type="ORF">Ga0074812_102431</name>
</gene>
<dbReference type="AlphaFoldDB" id="A0A0S4QFU5"/>
<evidence type="ECO:0000313" key="2">
    <source>
        <dbReference type="Proteomes" id="UP000198802"/>
    </source>
</evidence>
<protein>
    <recommendedName>
        <fullName evidence="3">PknH-like extracellular domain-containing protein</fullName>
    </recommendedName>
</protein>
<accession>A0A0S4QFU5</accession>
<sequence length="260" mass="27091">MSGLRRVRNVRRSVVGAIAAWALALLFSGCQEGGLVIAPPTTPAATPSVATAAPATGPVAPATGAPARDLRAGDYVLTAAPETAGFESSGGADDPDSSLIRGEVAECVGITGYDSSPPSDETAGDTFFNTDTNEIQATSHAKVLSANQIQQNADIVTSPLFGDCFRGAFEEQLAGEQSEELTAEVVAVDTSFLPRGCTALVRTSMSITDQTGTYSYIFDTVYFYVGQVAVELTVTNIQDVPPQDTEQGFIDQIAGKLTNQ</sequence>
<dbReference type="Proteomes" id="UP000198802">
    <property type="component" value="Unassembled WGS sequence"/>
</dbReference>
<evidence type="ECO:0008006" key="3">
    <source>
        <dbReference type="Google" id="ProtNLM"/>
    </source>
</evidence>
<dbReference type="EMBL" id="FAOZ01000002">
    <property type="protein sequence ID" value="CUU54421.1"/>
    <property type="molecule type" value="Genomic_DNA"/>
</dbReference>
<organism evidence="1 2">
    <name type="scientific">Parafrankia irregularis</name>
    <dbReference type="NCBI Taxonomy" id="795642"/>
    <lineage>
        <taxon>Bacteria</taxon>
        <taxon>Bacillati</taxon>
        <taxon>Actinomycetota</taxon>
        <taxon>Actinomycetes</taxon>
        <taxon>Frankiales</taxon>
        <taxon>Frankiaceae</taxon>
        <taxon>Parafrankia</taxon>
    </lineage>
</organism>
<dbReference type="RefSeq" id="WP_091271819.1">
    <property type="nucleotide sequence ID" value="NZ_FAOZ01000002.1"/>
</dbReference>
<keyword evidence="2" id="KW-1185">Reference proteome</keyword>
<dbReference type="PROSITE" id="PS51257">
    <property type="entry name" value="PROKAR_LIPOPROTEIN"/>
    <property type="match status" value="1"/>
</dbReference>
<reference evidence="2" key="1">
    <citation type="submission" date="2015-11" db="EMBL/GenBank/DDBJ databases">
        <authorList>
            <person name="Varghese N."/>
        </authorList>
    </citation>
    <scope>NUCLEOTIDE SEQUENCE [LARGE SCALE GENOMIC DNA]</scope>
    <source>
        <strain evidence="2">DSM 45899</strain>
    </source>
</reference>
<name>A0A0S4QFU5_9ACTN</name>
<proteinExistence type="predicted"/>
<evidence type="ECO:0000313" key="1">
    <source>
        <dbReference type="EMBL" id="CUU54421.1"/>
    </source>
</evidence>